<organism evidence="3 4">
    <name type="scientific">Falsihalocynthiibacter arcticus</name>
    <dbReference type="NCBI Taxonomy" id="1579316"/>
    <lineage>
        <taxon>Bacteria</taxon>
        <taxon>Pseudomonadati</taxon>
        <taxon>Pseudomonadota</taxon>
        <taxon>Alphaproteobacteria</taxon>
        <taxon>Rhodobacterales</taxon>
        <taxon>Roseobacteraceae</taxon>
        <taxon>Falsihalocynthiibacter</taxon>
    </lineage>
</organism>
<dbReference type="Pfam" id="PF00437">
    <property type="entry name" value="T2SSE"/>
    <property type="match status" value="1"/>
</dbReference>
<dbReference type="Gene3D" id="3.40.50.300">
    <property type="entry name" value="P-loop containing nucleotide triphosphate hydrolases"/>
    <property type="match status" value="1"/>
</dbReference>
<gene>
    <name evidence="3" type="ORF">RC74_14830</name>
</gene>
<keyword evidence="4" id="KW-1185">Reference proteome</keyword>
<dbReference type="PANTHER" id="PTHR30486">
    <property type="entry name" value="TWITCHING MOTILITY PROTEIN PILT"/>
    <property type="match status" value="1"/>
</dbReference>
<proteinExistence type="inferred from homology"/>
<dbReference type="AlphaFoldDB" id="A0A126V5X2"/>
<evidence type="ECO:0000256" key="1">
    <source>
        <dbReference type="ARBA" id="ARBA00006611"/>
    </source>
</evidence>
<dbReference type="EMBL" id="CP014327">
    <property type="protein sequence ID" value="AML53683.1"/>
    <property type="molecule type" value="Genomic_DNA"/>
</dbReference>
<dbReference type="KEGG" id="hat:RC74_14830"/>
<comment type="similarity">
    <text evidence="1">Belongs to the GSP E family.</text>
</comment>
<dbReference type="InterPro" id="IPR050921">
    <property type="entry name" value="T4SS_GSP_E_ATPase"/>
</dbReference>
<evidence type="ECO:0000313" key="3">
    <source>
        <dbReference type="EMBL" id="AML53683.1"/>
    </source>
</evidence>
<dbReference type="Proteomes" id="UP000070371">
    <property type="component" value="Chromosome"/>
</dbReference>
<evidence type="ECO:0000259" key="2">
    <source>
        <dbReference type="Pfam" id="PF00437"/>
    </source>
</evidence>
<dbReference type="PANTHER" id="PTHR30486:SF15">
    <property type="entry name" value="TYPE II_IV SECRETION SYSTEM ATPASE"/>
    <property type="match status" value="1"/>
</dbReference>
<reference evidence="3 4" key="1">
    <citation type="submission" date="2016-02" db="EMBL/GenBank/DDBJ databases">
        <title>Complete genome sequence of Halocynthiibacter arcticus PAMC 20958t from arctic marine sediment.</title>
        <authorList>
            <person name="Lee Y.M."/>
            <person name="Baek K."/>
            <person name="Lee H.K."/>
            <person name="Shin S.C."/>
        </authorList>
    </citation>
    <scope>NUCLEOTIDE SEQUENCE [LARGE SCALE GENOMIC DNA]</scope>
    <source>
        <strain evidence="3">PAMC 20958</strain>
    </source>
</reference>
<accession>A0A126V5X2</accession>
<dbReference type="Gene3D" id="3.30.450.380">
    <property type="match status" value="1"/>
</dbReference>
<feature type="domain" description="Bacterial type II secretion system protein E" evidence="2">
    <location>
        <begin position="98"/>
        <end position="377"/>
    </location>
</feature>
<dbReference type="CDD" id="cd01130">
    <property type="entry name" value="VirB11-like_ATPase"/>
    <property type="match status" value="1"/>
</dbReference>
<sequence>MDLPGAAVAKALKTPLQLVDPQQSATEHTLIKRLELKSRLHDALLDRLNFSVIDKVEDEALRKEVTSLVSEVLSKEGTPLRGEEFKKIVDELMDEVLGLGPLEPLLADPTINDILVNGHKSVFVERFGVLERTNARFRDEKHLLRVIDKIVTRIGRRVDESQPWVDARLEDGSRVNAIIRPCAIDGPSISIRKFSRQPYSLARLVASGALTGPAAKFLEGLVDARMNVLISGGTGSGKTTMLNAMSAFISEKERIVTIEDAAELQLQQGHVVRLETRPSNPSGGGAVAQRDLLRNALRMRPDRIIVGEVRGAETFDMLQAMNTGHDGSMTTVHANTARDALSRLEQMVTMMGVDFPMAAIRGQIASGLQFVLQLSRLSDGRRRVMSISEITGMEGDVITMQDIFVFRKTGRSENGDILGEFIPTGIRPKAAEALIAAGISIDASMFIREKVQ</sequence>
<dbReference type="STRING" id="1579316.RC74_14830"/>
<protein>
    <submittedName>
        <fullName evidence="3">Type II secretion system protein E</fullName>
    </submittedName>
</protein>
<name>A0A126V5X2_9RHOB</name>
<evidence type="ECO:0000313" key="4">
    <source>
        <dbReference type="Proteomes" id="UP000070371"/>
    </source>
</evidence>
<dbReference type="InterPro" id="IPR001482">
    <property type="entry name" value="T2SS/T4SS_dom"/>
</dbReference>
<dbReference type="SUPFAM" id="SSF52540">
    <property type="entry name" value="P-loop containing nucleoside triphosphate hydrolases"/>
    <property type="match status" value="1"/>
</dbReference>
<dbReference type="GO" id="GO:0016887">
    <property type="term" value="F:ATP hydrolysis activity"/>
    <property type="evidence" value="ECO:0007669"/>
    <property type="project" value="InterPro"/>
</dbReference>
<dbReference type="InterPro" id="IPR027417">
    <property type="entry name" value="P-loop_NTPase"/>
</dbReference>